<evidence type="ECO:0000256" key="4">
    <source>
        <dbReference type="ARBA" id="ARBA00023163"/>
    </source>
</evidence>
<dbReference type="CDD" id="cd05466">
    <property type="entry name" value="PBP2_LTTR_substrate"/>
    <property type="match status" value="1"/>
</dbReference>
<dbReference type="Gene3D" id="1.10.10.10">
    <property type="entry name" value="Winged helix-like DNA-binding domain superfamily/Winged helix DNA-binding domain"/>
    <property type="match status" value="1"/>
</dbReference>
<dbReference type="Gene3D" id="3.40.190.10">
    <property type="entry name" value="Periplasmic binding protein-like II"/>
    <property type="match status" value="2"/>
</dbReference>
<organism evidence="6">
    <name type="scientific">Candidatus Enterococcus clewellii</name>
    <dbReference type="NCBI Taxonomy" id="1834193"/>
    <lineage>
        <taxon>Bacteria</taxon>
        <taxon>Bacillati</taxon>
        <taxon>Bacillota</taxon>
        <taxon>Bacilli</taxon>
        <taxon>Lactobacillales</taxon>
        <taxon>Enterococcaceae</taxon>
        <taxon>Enterococcus</taxon>
    </lineage>
</organism>
<dbReference type="AlphaFoldDB" id="A0A242JZT1"/>
<dbReference type="InterPro" id="IPR036388">
    <property type="entry name" value="WH-like_DNA-bd_sf"/>
</dbReference>
<dbReference type="InterPro" id="IPR036390">
    <property type="entry name" value="WH_DNA-bd_sf"/>
</dbReference>
<dbReference type="GO" id="GO:0032993">
    <property type="term" value="C:protein-DNA complex"/>
    <property type="evidence" value="ECO:0007669"/>
    <property type="project" value="TreeGrafter"/>
</dbReference>
<keyword evidence="8" id="KW-1185">Reference proteome</keyword>
<comment type="similarity">
    <text evidence="1">Belongs to the LysR transcriptional regulatory family.</text>
</comment>
<dbReference type="PROSITE" id="PS50931">
    <property type="entry name" value="HTH_LYSR"/>
    <property type="match status" value="1"/>
</dbReference>
<dbReference type="PANTHER" id="PTHR30346">
    <property type="entry name" value="TRANSCRIPTIONAL DUAL REGULATOR HCAR-RELATED"/>
    <property type="match status" value="1"/>
</dbReference>
<evidence type="ECO:0000313" key="7">
    <source>
        <dbReference type="EMBL" id="WYJ91351.1"/>
    </source>
</evidence>
<dbReference type="SUPFAM" id="SSF46785">
    <property type="entry name" value="Winged helix' DNA-binding domain"/>
    <property type="match status" value="1"/>
</dbReference>
<protein>
    <recommendedName>
        <fullName evidence="5">HTH lysR-type domain-containing protein</fullName>
    </recommendedName>
</protein>
<reference evidence="6" key="1">
    <citation type="submission" date="2017-05" db="EMBL/GenBank/DDBJ databases">
        <title>The Genome Sequence of Enterococcus sp. 9E7_DIV0242.</title>
        <authorList>
            <consortium name="The Broad Institute Genomics Platform"/>
            <consortium name="The Broad Institute Genomic Center for Infectious Diseases"/>
            <person name="Earl A."/>
            <person name="Manson A."/>
            <person name="Schwartman J."/>
            <person name="Gilmore M."/>
            <person name="Abouelleil A."/>
            <person name="Cao P."/>
            <person name="Chapman S."/>
            <person name="Cusick C."/>
            <person name="Shea T."/>
            <person name="Young S."/>
            <person name="Neafsey D."/>
            <person name="Nusbaum C."/>
            <person name="Birren B."/>
        </authorList>
    </citation>
    <scope>NUCLEOTIDE SEQUENCE [LARGE SCALE GENOMIC DNA]</scope>
    <source>
        <strain evidence="6">9E7_DIV0242</strain>
    </source>
</reference>
<name>A0A242JZT1_9ENTE</name>
<proteinExistence type="inferred from homology"/>
<evidence type="ECO:0000313" key="8">
    <source>
        <dbReference type="Proteomes" id="UP000195141"/>
    </source>
</evidence>
<dbReference type="RefSeq" id="WP_086350907.1">
    <property type="nucleotide sequence ID" value="NZ_CP147247.1"/>
</dbReference>
<sequence>MRIQQLEYLEKIAAIGSINEAAKSLFLSQPTLSNAIKELESEMGICLLHRSKSGVSLTEEGQEFLAYAKQVIDQVDLLEKRYKHSYTRTSRLSISSQHYAFSVHAFVEFIHAYEDDGYQFTLRETETQNILEDVAGFRSELGILFLSDFNRQILEKLFEEKNLVFSSLFYATPHIFVSKDNPLAGRESVTLEELDDLPYLSFEQGNSNSFYFSEEILSTRTYKKHIKVSDRATIFNLMVGLNGYTFSSGIISRELNDDSIVAVPLAVPEQIEIGWIKSQRTTLSPLGSHYLETLKKHIRDYGFATIEEDVYEENY</sequence>
<accession>A0A242JZT1</accession>
<dbReference type="GO" id="GO:0003677">
    <property type="term" value="F:DNA binding"/>
    <property type="evidence" value="ECO:0007669"/>
    <property type="project" value="UniProtKB-KW"/>
</dbReference>
<dbReference type="GO" id="GO:0003700">
    <property type="term" value="F:DNA-binding transcription factor activity"/>
    <property type="evidence" value="ECO:0007669"/>
    <property type="project" value="InterPro"/>
</dbReference>
<evidence type="ECO:0000259" key="5">
    <source>
        <dbReference type="PROSITE" id="PS50931"/>
    </source>
</evidence>
<dbReference type="InterPro" id="IPR005119">
    <property type="entry name" value="LysR_subst-bd"/>
</dbReference>
<gene>
    <name evidence="7" type="ORF">A5888_003119</name>
    <name evidence="6" type="ORF">A5888_003929</name>
</gene>
<keyword evidence="4" id="KW-0804">Transcription</keyword>
<dbReference type="OrthoDB" id="9803735at2"/>
<dbReference type="PRINTS" id="PR00039">
    <property type="entry name" value="HTHLYSR"/>
</dbReference>
<feature type="domain" description="HTH lysR-type" evidence="5">
    <location>
        <begin position="1"/>
        <end position="58"/>
    </location>
</feature>
<dbReference type="SUPFAM" id="SSF53850">
    <property type="entry name" value="Periplasmic binding protein-like II"/>
    <property type="match status" value="1"/>
</dbReference>
<evidence type="ECO:0000256" key="2">
    <source>
        <dbReference type="ARBA" id="ARBA00023015"/>
    </source>
</evidence>
<dbReference type="FunFam" id="1.10.10.10:FF:000001">
    <property type="entry name" value="LysR family transcriptional regulator"/>
    <property type="match status" value="1"/>
</dbReference>
<dbReference type="PANTHER" id="PTHR30346:SF0">
    <property type="entry name" value="HCA OPERON TRANSCRIPTIONAL ACTIVATOR HCAR"/>
    <property type="match status" value="1"/>
</dbReference>
<dbReference type="EMBL" id="CP147247">
    <property type="protein sequence ID" value="WYJ91351.1"/>
    <property type="molecule type" value="Genomic_DNA"/>
</dbReference>
<dbReference type="InterPro" id="IPR000847">
    <property type="entry name" value="LysR_HTH_N"/>
</dbReference>
<evidence type="ECO:0000256" key="3">
    <source>
        <dbReference type="ARBA" id="ARBA00023125"/>
    </source>
</evidence>
<dbReference type="Proteomes" id="UP000195141">
    <property type="component" value="Chromosome"/>
</dbReference>
<keyword evidence="2" id="KW-0805">Transcription regulation</keyword>
<dbReference type="Pfam" id="PF00126">
    <property type="entry name" value="HTH_1"/>
    <property type="match status" value="1"/>
</dbReference>
<reference evidence="7" key="2">
    <citation type="submission" date="2017-05" db="EMBL/GenBank/DDBJ databases">
        <authorList>
            <consortium name="The Broad Institute Genomics Platform"/>
            <consortium name="The Broad Institute Genomic Center for Infectious Diseases"/>
            <person name="Earl A."/>
            <person name="Manson A."/>
            <person name="Schwartman J."/>
            <person name="Gilmore M."/>
            <person name="Abouelleil A."/>
            <person name="Cao P."/>
            <person name="Chapman S."/>
            <person name="Cusick C."/>
            <person name="Shea T."/>
            <person name="Young S."/>
            <person name="Neafsey D."/>
            <person name="Nusbaum C."/>
            <person name="Birren B."/>
        </authorList>
    </citation>
    <scope>NUCLEOTIDE SEQUENCE</scope>
    <source>
        <strain evidence="7">9E7_DIV0242</strain>
    </source>
</reference>
<dbReference type="EMBL" id="NGMM01000008">
    <property type="protein sequence ID" value="OTP10631.1"/>
    <property type="molecule type" value="Genomic_DNA"/>
</dbReference>
<dbReference type="Pfam" id="PF03466">
    <property type="entry name" value="LysR_substrate"/>
    <property type="match status" value="1"/>
</dbReference>
<keyword evidence="3" id="KW-0238">DNA-binding</keyword>
<evidence type="ECO:0000256" key="1">
    <source>
        <dbReference type="ARBA" id="ARBA00009437"/>
    </source>
</evidence>
<evidence type="ECO:0000313" key="6">
    <source>
        <dbReference type="EMBL" id="OTP10631.1"/>
    </source>
</evidence>
<reference evidence="7" key="3">
    <citation type="submission" date="2024-03" db="EMBL/GenBank/DDBJ databases">
        <title>The Genome Sequence of Enterococcus sp. DIV0242b.</title>
        <authorList>
            <consortium name="The Broad Institute Genomics Platform"/>
            <consortium name="The Broad Institute Microbial Omics Core"/>
            <consortium name="The Broad Institute Genomic Center for Infectious Diseases"/>
            <person name="Earl A."/>
            <person name="Manson A."/>
            <person name="Gilmore M."/>
            <person name="Schwartman J."/>
            <person name="Shea T."/>
            <person name="Abouelleil A."/>
            <person name="Cao P."/>
            <person name="Chapman S."/>
            <person name="Cusick C."/>
            <person name="Young S."/>
            <person name="Neafsey D."/>
            <person name="Nusbaum C."/>
            <person name="Birren B."/>
        </authorList>
    </citation>
    <scope>NUCLEOTIDE SEQUENCE</scope>
    <source>
        <strain evidence="7">9E7_DIV0242</strain>
    </source>
</reference>